<dbReference type="PANTHER" id="PTHR18964:SF173">
    <property type="entry name" value="GLUCOKINASE"/>
    <property type="match status" value="1"/>
</dbReference>
<dbReference type="InterPro" id="IPR036390">
    <property type="entry name" value="WH_DNA-bd_sf"/>
</dbReference>
<organism evidence="2 3">
    <name type="scientific">Arthrobacter ginkgonis</name>
    <dbReference type="NCBI Taxonomy" id="1630594"/>
    <lineage>
        <taxon>Bacteria</taxon>
        <taxon>Bacillati</taxon>
        <taxon>Actinomycetota</taxon>
        <taxon>Actinomycetes</taxon>
        <taxon>Micrococcales</taxon>
        <taxon>Micrococcaceae</taxon>
        <taxon>Arthrobacter</taxon>
    </lineage>
</organism>
<evidence type="ECO:0000313" key="3">
    <source>
        <dbReference type="Proteomes" id="UP001500752"/>
    </source>
</evidence>
<evidence type="ECO:0000256" key="1">
    <source>
        <dbReference type="ARBA" id="ARBA00006479"/>
    </source>
</evidence>
<comment type="similarity">
    <text evidence="1">Belongs to the ROK (NagC/XylR) family.</text>
</comment>
<dbReference type="SUPFAM" id="SSF46785">
    <property type="entry name" value="Winged helix' DNA-binding domain"/>
    <property type="match status" value="1"/>
</dbReference>
<dbReference type="PANTHER" id="PTHR18964">
    <property type="entry name" value="ROK (REPRESSOR, ORF, KINASE) FAMILY"/>
    <property type="match status" value="1"/>
</dbReference>
<dbReference type="Proteomes" id="UP001500752">
    <property type="component" value="Unassembled WGS sequence"/>
</dbReference>
<name>A0ABP7DG85_9MICC</name>
<dbReference type="PROSITE" id="PS01125">
    <property type="entry name" value="ROK"/>
    <property type="match status" value="1"/>
</dbReference>
<gene>
    <name evidence="2" type="ORF">GCM10023081_45330</name>
</gene>
<dbReference type="RefSeq" id="WP_345154570.1">
    <property type="nucleotide sequence ID" value="NZ_BAABEO010000035.1"/>
</dbReference>
<dbReference type="SUPFAM" id="SSF53067">
    <property type="entry name" value="Actin-like ATPase domain"/>
    <property type="match status" value="1"/>
</dbReference>
<dbReference type="InterPro" id="IPR043129">
    <property type="entry name" value="ATPase_NBD"/>
</dbReference>
<proteinExistence type="inferred from homology"/>
<evidence type="ECO:0000313" key="2">
    <source>
        <dbReference type="EMBL" id="GAA3703899.1"/>
    </source>
</evidence>
<reference evidence="3" key="1">
    <citation type="journal article" date="2019" name="Int. J. Syst. Evol. Microbiol.">
        <title>The Global Catalogue of Microorganisms (GCM) 10K type strain sequencing project: providing services to taxonomists for standard genome sequencing and annotation.</title>
        <authorList>
            <consortium name="The Broad Institute Genomics Platform"/>
            <consortium name="The Broad Institute Genome Sequencing Center for Infectious Disease"/>
            <person name="Wu L."/>
            <person name="Ma J."/>
        </authorList>
    </citation>
    <scope>NUCLEOTIDE SEQUENCE [LARGE SCALE GENOMIC DNA]</scope>
    <source>
        <strain evidence="3">JCM 30742</strain>
    </source>
</reference>
<dbReference type="InterPro" id="IPR049874">
    <property type="entry name" value="ROK_cs"/>
</dbReference>
<dbReference type="Pfam" id="PF00480">
    <property type="entry name" value="ROK"/>
    <property type="match status" value="1"/>
</dbReference>
<keyword evidence="3" id="KW-1185">Reference proteome</keyword>
<dbReference type="Pfam" id="PF13412">
    <property type="entry name" value="HTH_24"/>
    <property type="match status" value="1"/>
</dbReference>
<dbReference type="InterPro" id="IPR036388">
    <property type="entry name" value="WH-like_DNA-bd_sf"/>
</dbReference>
<dbReference type="Gene3D" id="3.30.420.40">
    <property type="match status" value="2"/>
</dbReference>
<sequence length="414" mass="43804">MQRGTNLGRLGDFNQAVIFESIRRAAEGISRVELAESTGLSPQTISNVVRRLLDEGLVREDRTVVSGPGKPRTVLELEADRLLSLGIHVDPGMVSVVMLDLRGDVVVSKRVDEPSLEDPERTIEAMAAAVEELVEASGRPRQRILGVGVVAPGPMDRERGFLAAPPLLDGWNHVEIVEPLRRRLDMDVLLEKDTIAAAIAELWKGPDHGRDNFLFMYIGAGIGAGIVVNGEVLRGVSNNAGEVGHFSAGMEFVEDGAEPCEECGRLDCLAVAFSFTRLAGSARRRGIDLPEELDATVAGRAAGMNRLVELALAGNEDAEALIGGGARMVAQVAIRLANALDVDKVIFGGPLWSALEGRHLGAVAEVINAGFVARDLHGVKVVSSDLGHLVGAIGGACAVMDAVLSPKASALLLH</sequence>
<dbReference type="InterPro" id="IPR000600">
    <property type="entry name" value="ROK"/>
</dbReference>
<comment type="caution">
    <text evidence="2">The sequence shown here is derived from an EMBL/GenBank/DDBJ whole genome shotgun (WGS) entry which is preliminary data.</text>
</comment>
<accession>A0ABP7DG85</accession>
<dbReference type="EMBL" id="BAABEO010000035">
    <property type="protein sequence ID" value="GAA3703899.1"/>
    <property type="molecule type" value="Genomic_DNA"/>
</dbReference>
<dbReference type="Gene3D" id="1.10.10.10">
    <property type="entry name" value="Winged helix-like DNA-binding domain superfamily/Winged helix DNA-binding domain"/>
    <property type="match status" value="1"/>
</dbReference>
<protein>
    <submittedName>
        <fullName evidence="2">ROK family protein</fullName>
    </submittedName>
</protein>